<dbReference type="AlphaFoldDB" id="A0A0K0D797"/>
<sequence>MDAVIDKDKEALVRQIDIENSGAVVRFVIISASLQAMDRIWQAFEECLYLIAVDDHAERAKSGQLDHSTSV</sequence>
<protein>
    <submittedName>
        <fullName evidence="2">TIR domain-containing protein</fullName>
    </submittedName>
</protein>
<proteinExistence type="predicted"/>
<evidence type="ECO:0000313" key="2">
    <source>
        <dbReference type="WBParaSite" id="ACAC_0000594201-mRNA-1"/>
    </source>
</evidence>
<evidence type="ECO:0000313" key="1">
    <source>
        <dbReference type="Proteomes" id="UP000035642"/>
    </source>
</evidence>
<keyword evidence="1" id="KW-1185">Reference proteome</keyword>
<name>A0A0K0D797_ANGCA</name>
<organism evidence="1 2">
    <name type="scientific">Angiostrongylus cantonensis</name>
    <name type="common">Rat lungworm</name>
    <dbReference type="NCBI Taxonomy" id="6313"/>
    <lineage>
        <taxon>Eukaryota</taxon>
        <taxon>Metazoa</taxon>
        <taxon>Ecdysozoa</taxon>
        <taxon>Nematoda</taxon>
        <taxon>Chromadorea</taxon>
        <taxon>Rhabditida</taxon>
        <taxon>Rhabditina</taxon>
        <taxon>Rhabditomorpha</taxon>
        <taxon>Strongyloidea</taxon>
        <taxon>Metastrongylidae</taxon>
        <taxon>Angiostrongylus</taxon>
    </lineage>
</organism>
<reference evidence="2" key="2">
    <citation type="submission" date="2017-02" db="UniProtKB">
        <authorList>
            <consortium name="WormBaseParasite"/>
        </authorList>
    </citation>
    <scope>IDENTIFICATION</scope>
</reference>
<dbReference type="WBParaSite" id="ACAC_0000594201-mRNA-1">
    <property type="protein sequence ID" value="ACAC_0000594201-mRNA-1"/>
    <property type="gene ID" value="ACAC_0000594201"/>
</dbReference>
<dbReference type="Proteomes" id="UP000035642">
    <property type="component" value="Unassembled WGS sequence"/>
</dbReference>
<reference evidence="1" key="1">
    <citation type="submission" date="2012-09" db="EMBL/GenBank/DDBJ databases">
        <authorList>
            <person name="Martin A.A."/>
        </authorList>
    </citation>
    <scope>NUCLEOTIDE SEQUENCE</scope>
</reference>
<accession>A0A0K0D797</accession>